<feature type="compositionally biased region" description="Low complexity" evidence="2">
    <location>
        <begin position="161"/>
        <end position="177"/>
    </location>
</feature>
<evidence type="ECO:0000313" key="3">
    <source>
        <dbReference type="EMBL" id="OJD29937.1"/>
    </source>
</evidence>
<comment type="caution">
    <text evidence="3">The sequence shown here is derived from an EMBL/GenBank/DDBJ whole genome shotgun (WGS) entry which is preliminary data.</text>
</comment>
<dbReference type="GeneID" id="31018709"/>
<evidence type="ECO:0000313" key="4">
    <source>
        <dbReference type="Proteomes" id="UP000183809"/>
    </source>
</evidence>
<reference evidence="3 4" key="1">
    <citation type="submission" date="2016-10" db="EMBL/GenBank/DDBJ databases">
        <title>Proteomics and genomics reveal pathogen-plant mechanisms compatible with a hemibiotrophic lifestyle of Diplodia corticola.</title>
        <authorList>
            <person name="Fernandes I."/>
            <person name="De Jonge R."/>
            <person name="Van De Peer Y."/>
            <person name="Devreese B."/>
            <person name="Alves A."/>
            <person name="Esteves A.C."/>
        </authorList>
    </citation>
    <scope>NUCLEOTIDE SEQUENCE [LARGE SCALE GENOMIC DNA]</scope>
    <source>
        <strain evidence="3 4">CBS 112549</strain>
    </source>
</reference>
<feature type="compositionally biased region" description="Gly residues" evidence="2">
    <location>
        <begin position="236"/>
        <end position="245"/>
    </location>
</feature>
<gene>
    <name evidence="3" type="ORF">BKCO1_6900029</name>
</gene>
<organism evidence="3 4">
    <name type="scientific">Diplodia corticola</name>
    <dbReference type="NCBI Taxonomy" id="236234"/>
    <lineage>
        <taxon>Eukaryota</taxon>
        <taxon>Fungi</taxon>
        <taxon>Dikarya</taxon>
        <taxon>Ascomycota</taxon>
        <taxon>Pezizomycotina</taxon>
        <taxon>Dothideomycetes</taxon>
        <taxon>Dothideomycetes incertae sedis</taxon>
        <taxon>Botryosphaeriales</taxon>
        <taxon>Botryosphaeriaceae</taxon>
        <taxon>Diplodia</taxon>
    </lineage>
</organism>
<feature type="region of interest" description="Disordered" evidence="2">
    <location>
        <begin position="142"/>
        <end position="188"/>
    </location>
</feature>
<proteinExistence type="predicted"/>
<protein>
    <submittedName>
        <fullName evidence="3">Glutaredoxin</fullName>
    </submittedName>
</protein>
<keyword evidence="1" id="KW-0175">Coiled coil</keyword>
<dbReference type="OrthoDB" id="10584675at2759"/>
<dbReference type="Proteomes" id="UP000183809">
    <property type="component" value="Unassembled WGS sequence"/>
</dbReference>
<dbReference type="AlphaFoldDB" id="A0A1J9QN98"/>
<feature type="region of interest" description="Disordered" evidence="2">
    <location>
        <begin position="228"/>
        <end position="248"/>
    </location>
</feature>
<dbReference type="EMBL" id="MNUE01000069">
    <property type="protein sequence ID" value="OJD29937.1"/>
    <property type="molecule type" value="Genomic_DNA"/>
</dbReference>
<keyword evidence="4" id="KW-1185">Reference proteome</keyword>
<dbReference type="RefSeq" id="XP_020126197.1">
    <property type="nucleotide sequence ID" value="XM_020278448.1"/>
</dbReference>
<feature type="region of interest" description="Disordered" evidence="2">
    <location>
        <begin position="56"/>
        <end position="77"/>
    </location>
</feature>
<accession>A0A1J9QN98</accession>
<feature type="coiled-coil region" evidence="1">
    <location>
        <begin position="347"/>
        <end position="381"/>
    </location>
</feature>
<evidence type="ECO:0000256" key="1">
    <source>
        <dbReference type="SAM" id="Coils"/>
    </source>
</evidence>
<name>A0A1J9QN98_9PEZI</name>
<evidence type="ECO:0000256" key="2">
    <source>
        <dbReference type="SAM" id="MobiDB-lite"/>
    </source>
</evidence>
<sequence>MAPRILQNSAASRPRAHFTAKPEAIVHTSKMFKNHAQHNTTARSKAAPLTKYELTSKPHGISKYKSQGRGPTRQVRKPDHPLFMLFDAASPATATLPSPHQSAHPLLPLTESSTTYRNTIITNAQDSLLATRHALEHRLTSTNGAGEQQQQQQEEEEHNPPARNTTPPNPFAAAAAFSPPPDPNRLPTAAELRESHNALVAKVTAPFGETKVVRGRGGIKAGRGVDDDAAAAAAHDGGGGGGGQQKGEMEEVGDDVLAAGQQGQQPLAAVMADFAAVVAREEKRLRELGGRWVQTRAEIRLLAEDIFGEAAVRDMVKGKKGKAGGEVVEEVGRGLGKVEVEALRRVVEEMVGEAAGEAERVREAERKVKREQRKMILATVKRMEEL</sequence>